<keyword evidence="6" id="KW-1185">Reference proteome</keyword>
<evidence type="ECO:0000313" key="6">
    <source>
        <dbReference type="Proteomes" id="UP000695562"/>
    </source>
</evidence>
<dbReference type="GO" id="GO:0006357">
    <property type="term" value="P:regulation of transcription by RNA polymerase II"/>
    <property type="evidence" value="ECO:0007669"/>
    <property type="project" value="InterPro"/>
</dbReference>
<reference evidence="5" key="1">
    <citation type="submission" date="2020-01" db="EMBL/GenBank/DDBJ databases">
        <title>Development of genomics and gene disruption for Polysphondylium violaceum indicates a role for the polyketide synthase stlB in stalk morphogenesis.</title>
        <authorList>
            <person name="Narita B."/>
            <person name="Kawabe Y."/>
            <person name="Kin K."/>
            <person name="Saito T."/>
            <person name="Gibbs R."/>
            <person name="Kuspa A."/>
            <person name="Muzny D."/>
            <person name="Queller D."/>
            <person name="Richards S."/>
            <person name="Strassman J."/>
            <person name="Sucgang R."/>
            <person name="Worley K."/>
            <person name="Schaap P."/>
        </authorList>
    </citation>
    <scope>NUCLEOTIDE SEQUENCE</scope>
    <source>
        <strain evidence="5">QSvi11</strain>
    </source>
</reference>
<dbReference type="PANTHER" id="PTHR12465">
    <property type="entry name" value="UBIQUITIN SPECIFIC PROTEASE HOMOLOG 49"/>
    <property type="match status" value="1"/>
</dbReference>
<organism evidence="5 6">
    <name type="scientific">Polysphondylium violaceum</name>
    <dbReference type="NCBI Taxonomy" id="133409"/>
    <lineage>
        <taxon>Eukaryota</taxon>
        <taxon>Amoebozoa</taxon>
        <taxon>Evosea</taxon>
        <taxon>Eumycetozoa</taxon>
        <taxon>Dictyostelia</taxon>
        <taxon>Dictyosteliales</taxon>
        <taxon>Dictyosteliaceae</taxon>
        <taxon>Polysphondylium</taxon>
    </lineage>
</organism>
<dbReference type="EMBL" id="AJWJ01000446">
    <property type="protein sequence ID" value="KAF2070782.1"/>
    <property type="molecule type" value="Genomic_DNA"/>
</dbReference>
<dbReference type="InterPro" id="IPR013921">
    <property type="entry name" value="Mediator_Med20"/>
</dbReference>
<accession>A0A8J4PMX7</accession>
<dbReference type="GO" id="GO:0016592">
    <property type="term" value="C:mediator complex"/>
    <property type="evidence" value="ECO:0007669"/>
    <property type="project" value="InterPro"/>
</dbReference>
<proteinExistence type="inferred from homology"/>
<comment type="function">
    <text evidence="4">Component of the Mediator complex, a coactivator involved in the regulated transcription of nearly all RNA polymerase II-dependent genes. Mediator functions as a bridge to convey information from gene-specific regulatory proteins to the basal RNA polymerase II transcription machinery. Mediator is recruited to promoters by direct interactions with regulatory proteins and serves as a scaffold for the assembly of a functional preinitiation complex with RNA polymerase II and the general transcription factors.</text>
</comment>
<keyword evidence="4" id="KW-0805">Transcription regulation</keyword>
<dbReference type="GO" id="GO:0003713">
    <property type="term" value="F:transcription coactivator activity"/>
    <property type="evidence" value="ECO:0007669"/>
    <property type="project" value="TreeGrafter"/>
</dbReference>
<gene>
    <name evidence="4" type="primary">MED20</name>
    <name evidence="5" type="ORF">CYY_007896</name>
</gene>
<dbReference type="Pfam" id="PF08612">
    <property type="entry name" value="Med20"/>
    <property type="match status" value="1"/>
</dbReference>
<comment type="similarity">
    <text evidence="2 4">Belongs to the Mediator complex subunit 20 family.</text>
</comment>
<evidence type="ECO:0000256" key="2">
    <source>
        <dbReference type="ARBA" id="ARBA00010743"/>
    </source>
</evidence>
<dbReference type="Proteomes" id="UP000695562">
    <property type="component" value="Unassembled WGS sequence"/>
</dbReference>
<name>A0A8J4PMX7_9MYCE</name>
<keyword evidence="3 4" id="KW-0539">Nucleus</keyword>
<comment type="caution">
    <text evidence="5">The sequence shown here is derived from an EMBL/GenBank/DDBJ whole genome shotgun (WGS) entry which is preliminary data.</text>
</comment>
<evidence type="ECO:0000256" key="3">
    <source>
        <dbReference type="ARBA" id="ARBA00023242"/>
    </source>
</evidence>
<dbReference type="PANTHER" id="PTHR12465:SF0">
    <property type="entry name" value="MEDIATOR OF RNA POLYMERASE II TRANSCRIPTION SUBUNIT 20"/>
    <property type="match status" value="1"/>
</dbReference>
<comment type="subcellular location">
    <subcellularLocation>
        <location evidence="1 4">Nucleus</location>
    </subcellularLocation>
</comment>
<keyword evidence="4" id="KW-0010">Activator</keyword>
<evidence type="ECO:0000256" key="1">
    <source>
        <dbReference type="ARBA" id="ARBA00004123"/>
    </source>
</evidence>
<keyword evidence="4" id="KW-0804">Transcription</keyword>
<sequence length="197" mass="22648">MGYKCIFLFKGTIPDIVKRIEFLGGVKVSTWAINCSLYLERLPEGTGMAPREFHLLVFDEKPKKCFMVSRDTILETDREIISILDKANSFKKRQTTEVIGSRYEIGDFIIRLGPIVFRQEVKGIAVEVEYSACATPMTSPFNCTKLLSEFINGNLGPFPEPIQTHFDFSQYPSLPKHYSDLHTSYQYVHFFRNTNIN</sequence>
<evidence type="ECO:0000313" key="5">
    <source>
        <dbReference type="EMBL" id="KAF2070782.1"/>
    </source>
</evidence>
<dbReference type="OrthoDB" id="1854899at2759"/>
<dbReference type="AlphaFoldDB" id="A0A8J4PMX7"/>
<comment type="subunit">
    <text evidence="4">Component of the Mediator complex.</text>
</comment>
<evidence type="ECO:0000256" key="4">
    <source>
        <dbReference type="RuleBase" id="RU364152"/>
    </source>
</evidence>
<protein>
    <recommendedName>
        <fullName evidence="4">Mediator of RNA polymerase II transcription subunit 20</fullName>
    </recommendedName>
    <alternativeName>
        <fullName evidence="4">Mediator complex subunit 20</fullName>
    </alternativeName>
</protein>